<proteinExistence type="predicted"/>
<dbReference type="PANTHER" id="PTHR13847:SF289">
    <property type="entry name" value="GLYCINE OXIDASE"/>
    <property type="match status" value="1"/>
</dbReference>
<reference evidence="4" key="1">
    <citation type="journal article" date="2019" name="Int. J. Syst. Evol. Microbiol.">
        <title>The Global Catalogue of Microorganisms (GCM) 10K type strain sequencing project: providing services to taxonomists for standard genome sequencing and annotation.</title>
        <authorList>
            <consortium name="The Broad Institute Genomics Platform"/>
            <consortium name="The Broad Institute Genome Sequencing Center for Infectious Disease"/>
            <person name="Wu L."/>
            <person name="Ma J."/>
        </authorList>
    </citation>
    <scope>NUCLEOTIDE SEQUENCE [LARGE SCALE GENOMIC DNA]</scope>
    <source>
        <strain evidence="4">JCM 16918</strain>
    </source>
</reference>
<gene>
    <name evidence="3" type="ORF">GCM10010842_27380</name>
</gene>
<dbReference type="Pfam" id="PF01266">
    <property type="entry name" value="DAO"/>
    <property type="match status" value="1"/>
</dbReference>
<organism evidence="3 4">
    <name type="scientific">Deinococcus daejeonensis</name>
    <dbReference type="NCBI Taxonomy" id="1007098"/>
    <lineage>
        <taxon>Bacteria</taxon>
        <taxon>Thermotogati</taxon>
        <taxon>Deinococcota</taxon>
        <taxon>Deinococci</taxon>
        <taxon>Deinococcales</taxon>
        <taxon>Deinococcaceae</taxon>
        <taxon>Deinococcus</taxon>
    </lineage>
</organism>
<evidence type="ECO:0000256" key="1">
    <source>
        <dbReference type="ARBA" id="ARBA00023002"/>
    </source>
</evidence>
<dbReference type="Gene3D" id="3.30.9.10">
    <property type="entry name" value="D-Amino Acid Oxidase, subunit A, domain 2"/>
    <property type="match status" value="1"/>
</dbReference>
<sequence length="315" mass="32423">MVFRVANGTDGIRMRSREVIVVGGGLIGSLVAFRLRGAGADVLVLDADRPGAAWRAAAGLLTPDGERLRGTPLHAEALEGLRRWPALAAALERSGVPVHLRPGVTRMQPGGGVVGTPGEASLHPPSVVRAARQELEVVAAHVQSLVPSGGGVRVRTDAGDWFAGQVILAAGAWSGVFGVGVRAEQGQALLLRGAPDIGARYGPPARGFSRYALSRPDGLYVGATSRRSWATTPDVHGTRWLRGAARTLVPDTDGAEVAAHLVGLRPVTPDGLPLVGPHPTLPGVLVAAGHGRHGALLAPVTAARVLGMVRQGVNA</sequence>
<protein>
    <submittedName>
        <fullName evidence="3">Oxidoreductase</fullName>
    </submittedName>
</protein>
<dbReference type="InterPro" id="IPR006076">
    <property type="entry name" value="FAD-dep_OxRdtase"/>
</dbReference>
<accession>A0ABQ2J715</accession>
<evidence type="ECO:0000313" key="3">
    <source>
        <dbReference type="EMBL" id="GGN41565.1"/>
    </source>
</evidence>
<dbReference type="Proteomes" id="UP000645517">
    <property type="component" value="Unassembled WGS sequence"/>
</dbReference>
<evidence type="ECO:0000259" key="2">
    <source>
        <dbReference type="Pfam" id="PF01266"/>
    </source>
</evidence>
<dbReference type="Gene3D" id="3.50.50.60">
    <property type="entry name" value="FAD/NAD(P)-binding domain"/>
    <property type="match status" value="2"/>
</dbReference>
<keyword evidence="4" id="KW-1185">Reference proteome</keyword>
<feature type="domain" description="FAD dependent oxidoreductase" evidence="2">
    <location>
        <begin position="83"/>
        <end position="303"/>
    </location>
</feature>
<dbReference type="SUPFAM" id="SSF51971">
    <property type="entry name" value="Nucleotide-binding domain"/>
    <property type="match status" value="1"/>
</dbReference>
<dbReference type="InterPro" id="IPR036188">
    <property type="entry name" value="FAD/NAD-bd_sf"/>
</dbReference>
<name>A0ABQ2J715_9DEIO</name>
<dbReference type="PANTHER" id="PTHR13847">
    <property type="entry name" value="SARCOSINE DEHYDROGENASE-RELATED"/>
    <property type="match status" value="1"/>
</dbReference>
<evidence type="ECO:0000313" key="4">
    <source>
        <dbReference type="Proteomes" id="UP000645517"/>
    </source>
</evidence>
<keyword evidence="1" id="KW-0560">Oxidoreductase</keyword>
<comment type="caution">
    <text evidence="3">The sequence shown here is derived from an EMBL/GenBank/DDBJ whole genome shotgun (WGS) entry which is preliminary data.</text>
</comment>
<dbReference type="SUPFAM" id="SSF54373">
    <property type="entry name" value="FAD-linked reductases, C-terminal domain"/>
    <property type="match status" value="1"/>
</dbReference>
<dbReference type="EMBL" id="BMOR01000013">
    <property type="protein sequence ID" value="GGN41565.1"/>
    <property type="molecule type" value="Genomic_DNA"/>
</dbReference>